<reference evidence="2 3" key="1">
    <citation type="submission" date="2016-10" db="EMBL/GenBank/DDBJ databases">
        <title>The genome sequence of Colletotrichum fioriniae PJ7.</title>
        <authorList>
            <person name="Baroncelli R."/>
        </authorList>
    </citation>
    <scope>NUCLEOTIDE SEQUENCE [LARGE SCALE GENOMIC DNA]</scope>
    <source>
        <strain evidence="2 3">IMI 309622</strain>
    </source>
</reference>
<evidence type="ECO:0000313" key="3">
    <source>
        <dbReference type="Proteomes" id="UP001240678"/>
    </source>
</evidence>
<keyword evidence="3" id="KW-1185">Reference proteome</keyword>
<dbReference type="AlphaFoldDB" id="A0AAI9YEX0"/>
<feature type="region of interest" description="Disordered" evidence="1">
    <location>
        <begin position="124"/>
        <end position="166"/>
    </location>
</feature>
<dbReference type="EMBL" id="MOOE01000034">
    <property type="protein sequence ID" value="KAK1504383.1"/>
    <property type="molecule type" value="Genomic_DNA"/>
</dbReference>
<name>A0AAI9YEX0_9PEZI</name>
<comment type="caution">
    <text evidence="2">The sequence shown here is derived from an EMBL/GenBank/DDBJ whole genome shotgun (WGS) entry which is preliminary data.</text>
</comment>
<organism evidence="2 3">
    <name type="scientific">Colletotrichum costaricense</name>
    <dbReference type="NCBI Taxonomy" id="1209916"/>
    <lineage>
        <taxon>Eukaryota</taxon>
        <taxon>Fungi</taxon>
        <taxon>Dikarya</taxon>
        <taxon>Ascomycota</taxon>
        <taxon>Pezizomycotina</taxon>
        <taxon>Sordariomycetes</taxon>
        <taxon>Hypocreomycetidae</taxon>
        <taxon>Glomerellales</taxon>
        <taxon>Glomerellaceae</taxon>
        <taxon>Colletotrichum</taxon>
        <taxon>Colletotrichum acutatum species complex</taxon>
    </lineage>
</organism>
<evidence type="ECO:0000256" key="1">
    <source>
        <dbReference type="SAM" id="MobiDB-lite"/>
    </source>
</evidence>
<proteinExistence type="predicted"/>
<dbReference type="Proteomes" id="UP001240678">
    <property type="component" value="Unassembled WGS sequence"/>
</dbReference>
<protein>
    <submittedName>
        <fullName evidence="2">Uncharacterized protein</fullName>
    </submittedName>
</protein>
<gene>
    <name evidence="2" type="ORF">CCOS01_16835</name>
</gene>
<sequence length="166" mass="17330">MDSIGDGATSRLGKPSHVLVSFKPPANFLQSRLGTSQFLSSRIQIAGCDGVAVPAGVPAQFSGESLLSVVANKLTHPNILALGLGARFRIEASSLLLGPGSQVQRPPWVLGILATAWPGRPDGPQYLEGPRGFCEGGKPPATRRQQPANMPGRSGRRPGRLQTCGG</sequence>
<dbReference type="RefSeq" id="XP_060304459.1">
    <property type="nucleotide sequence ID" value="XM_060464971.1"/>
</dbReference>
<dbReference type="GeneID" id="85348518"/>
<evidence type="ECO:0000313" key="2">
    <source>
        <dbReference type="EMBL" id="KAK1504383.1"/>
    </source>
</evidence>
<accession>A0AAI9YEX0</accession>